<dbReference type="InterPro" id="IPR013087">
    <property type="entry name" value="Znf_C2H2_type"/>
</dbReference>
<dbReference type="PANTHER" id="PTHR46179">
    <property type="entry name" value="ZINC FINGER PROTEIN"/>
    <property type="match status" value="1"/>
</dbReference>
<keyword evidence="6" id="KW-0804">Transcription</keyword>
<evidence type="ECO:0000256" key="4">
    <source>
        <dbReference type="ARBA" id="ARBA00022833"/>
    </source>
</evidence>
<feature type="region of interest" description="Disordered" evidence="9">
    <location>
        <begin position="197"/>
        <end position="225"/>
    </location>
</feature>
<evidence type="ECO:0000256" key="1">
    <source>
        <dbReference type="ARBA" id="ARBA00004123"/>
    </source>
</evidence>
<keyword evidence="4" id="KW-0862">Zinc</keyword>
<proteinExistence type="predicted"/>
<dbReference type="InterPro" id="IPR051061">
    <property type="entry name" value="Zinc_finger_trans_reg"/>
</dbReference>
<keyword evidence="7" id="KW-0539">Nucleus</keyword>
<sequence length="225" mass="25530">MSNRIQKSSQKASGLTCICTSCGKHCDEKFPQKTGLNKHVEQIHGEIKNKCEECNRTYATVNTYKSHVRNFHGTFPCSHPGCKRKLSTLKSLNYHLDTHVREFPCKICEKPFGTKSGLIVHMDTVHAEYSCVCTVEGCNARSPHPAALRAHVMFVHEVKNQPETVCKLCGHDFRGMKQNLRKHMETAHWLDSFKEKFGKPQKDGEDEDVPENHLAPMRLAIKNAT</sequence>
<keyword evidence="12" id="KW-1185">Reference proteome</keyword>
<dbReference type="GO" id="GO:0005634">
    <property type="term" value="C:nucleus"/>
    <property type="evidence" value="ECO:0007669"/>
    <property type="project" value="UniProtKB-SubCell"/>
</dbReference>
<comment type="caution">
    <text evidence="11">The sequence shown here is derived from an EMBL/GenBank/DDBJ whole genome shotgun (WGS) entry which is preliminary data.</text>
</comment>
<evidence type="ECO:0000256" key="3">
    <source>
        <dbReference type="ARBA" id="ARBA00022771"/>
    </source>
</evidence>
<dbReference type="Gene3D" id="3.30.160.60">
    <property type="entry name" value="Classic Zinc Finger"/>
    <property type="match status" value="3"/>
</dbReference>
<keyword evidence="2" id="KW-0479">Metal-binding</keyword>
<dbReference type="SMART" id="SM00355">
    <property type="entry name" value="ZnF_C2H2"/>
    <property type="match status" value="6"/>
</dbReference>
<reference evidence="11 12" key="1">
    <citation type="submission" date="2017-12" db="EMBL/GenBank/DDBJ databases">
        <title>Comparative genomics of Botrytis spp.</title>
        <authorList>
            <person name="Valero-Jimenez C.A."/>
            <person name="Tapia P."/>
            <person name="Veloso J."/>
            <person name="Silva-Moreno E."/>
            <person name="Staats M."/>
            <person name="Valdes J.H."/>
            <person name="Van Kan J.A.L."/>
        </authorList>
    </citation>
    <scope>NUCLEOTIDE SEQUENCE [LARGE SCALE GENOMIC DNA]</scope>
    <source>
        <strain evidence="11 12">MUCL435</strain>
    </source>
</reference>
<feature type="domain" description="C2H2-type" evidence="10">
    <location>
        <begin position="49"/>
        <end position="72"/>
    </location>
</feature>
<dbReference type="OrthoDB" id="4748970at2759"/>
<keyword evidence="5" id="KW-0805">Transcription regulation</keyword>
<evidence type="ECO:0000256" key="7">
    <source>
        <dbReference type="ARBA" id="ARBA00023242"/>
    </source>
</evidence>
<dbReference type="InterPro" id="IPR036236">
    <property type="entry name" value="Znf_C2H2_sf"/>
</dbReference>
<evidence type="ECO:0000313" key="12">
    <source>
        <dbReference type="Proteomes" id="UP000308671"/>
    </source>
</evidence>
<protein>
    <recommendedName>
        <fullName evidence="10">C2H2-type domain-containing protein</fullName>
    </recommendedName>
</protein>
<evidence type="ECO:0000259" key="10">
    <source>
        <dbReference type="PROSITE" id="PS50157"/>
    </source>
</evidence>
<feature type="domain" description="C2H2-type" evidence="10">
    <location>
        <begin position="75"/>
        <end position="104"/>
    </location>
</feature>
<dbReference type="Pfam" id="PF00096">
    <property type="entry name" value="zf-C2H2"/>
    <property type="match status" value="1"/>
</dbReference>
<dbReference type="Proteomes" id="UP000308671">
    <property type="component" value="Unassembled WGS sequence"/>
</dbReference>
<dbReference type="GO" id="GO:0006357">
    <property type="term" value="P:regulation of transcription by RNA polymerase II"/>
    <property type="evidence" value="ECO:0007669"/>
    <property type="project" value="TreeGrafter"/>
</dbReference>
<dbReference type="GO" id="GO:0008270">
    <property type="term" value="F:zinc ion binding"/>
    <property type="evidence" value="ECO:0007669"/>
    <property type="project" value="UniProtKB-KW"/>
</dbReference>
<dbReference type="PANTHER" id="PTHR46179:SF13">
    <property type="entry name" value="C2H2-TYPE DOMAIN-CONTAINING PROTEIN"/>
    <property type="match status" value="1"/>
</dbReference>
<dbReference type="EMBL" id="PQXL01000057">
    <property type="protein sequence ID" value="THV53174.1"/>
    <property type="molecule type" value="Genomic_DNA"/>
</dbReference>
<name>A0A4S8RHV4_9HELO</name>
<keyword evidence="3 8" id="KW-0863">Zinc-finger</keyword>
<evidence type="ECO:0000256" key="6">
    <source>
        <dbReference type="ARBA" id="ARBA00023163"/>
    </source>
</evidence>
<dbReference type="AlphaFoldDB" id="A0A4S8RHV4"/>
<organism evidence="11 12">
    <name type="scientific">Botrytis galanthina</name>
    <dbReference type="NCBI Taxonomy" id="278940"/>
    <lineage>
        <taxon>Eukaryota</taxon>
        <taxon>Fungi</taxon>
        <taxon>Dikarya</taxon>
        <taxon>Ascomycota</taxon>
        <taxon>Pezizomycotina</taxon>
        <taxon>Leotiomycetes</taxon>
        <taxon>Helotiales</taxon>
        <taxon>Sclerotiniaceae</taxon>
        <taxon>Botrytis</taxon>
    </lineage>
</organism>
<evidence type="ECO:0000256" key="2">
    <source>
        <dbReference type="ARBA" id="ARBA00022723"/>
    </source>
</evidence>
<feature type="domain" description="C2H2-type" evidence="10">
    <location>
        <begin position="103"/>
        <end position="127"/>
    </location>
</feature>
<evidence type="ECO:0000313" key="11">
    <source>
        <dbReference type="EMBL" id="THV53174.1"/>
    </source>
</evidence>
<feature type="domain" description="C2H2-type" evidence="10">
    <location>
        <begin position="20"/>
        <end position="49"/>
    </location>
</feature>
<gene>
    <name evidence="11" type="ORF">BGAL_0057g00140</name>
</gene>
<accession>A0A4S8RHV4</accession>
<dbReference type="PROSITE" id="PS50157">
    <property type="entry name" value="ZINC_FINGER_C2H2_2"/>
    <property type="match status" value="4"/>
</dbReference>
<evidence type="ECO:0000256" key="9">
    <source>
        <dbReference type="SAM" id="MobiDB-lite"/>
    </source>
</evidence>
<dbReference type="SUPFAM" id="SSF57667">
    <property type="entry name" value="beta-beta-alpha zinc fingers"/>
    <property type="match status" value="1"/>
</dbReference>
<dbReference type="PROSITE" id="PS00028">
    <property type="entry name" value="ZINC_FINGER_C2H2_1"/>
    <property type="match status" value="4"/>
</dbReference>
<evidence type="ECO:0000256" key="8">
    <source>
        <dbReference type="PROSITE-ProRule" id="PRU00042"/>
    </source>
</evidence>
<comment type="subcellular location">
    <subcellularLocation>
        <location evidence="1">Nucleus</location>
    </subcellularLocation>
</comment>
<evidence type="ECO:0000256" key="5">
    <source>
        <dbReference type="ARBA" id="ARBA00023015"/>
    </source>
</evidence>